<proteinExistence type="inferred from homology"/>
<reference evidence="2 3" key="1">
    <citation type="submission" date="2020-08" db="EMBL/GenBank/DDBJ databases">
        <title>Genomic Encyclopedia of Type Strains, Phase IV (KMG-IV): sequencing the most valuable type-strain genomes for metagenomic binning, comparative biology and taxonomic classification.</title>
        <authorList>
            <person name="Goeker M."/>
        </authorList>
    </citation>
    <scope>NUCLEOTIDE SEQUENCE [LARGE SCALE GENOMIC DNA]</scope>
    <source>
        <strain evidence="2 3">DSM 26575</strain>
    </source>
</reference>
<dbReference type="GO" id="GO:0004177">
    <property type="term" value="F:aminopeptidase activity"/>
    <property type="evidence" value="ECO:0007669"/>
    <property type="project" value="UniProtKB-KW"/>
</dbReference>
<dbReference type="PANTHER" id="PTHR36512">
    <property type="entry name" value="D-AMINOPEPTIDASE"/>
    <property type="match status" value="1"/>
</dbReference>
<keyword evidence="2" id="KW-0031">Aminopeptidase</keyword>
<keyword evidence="2" id="KW-0378">Hydrolase</keyword>
<protein>
    <submittedName>
        <fullName evidence="2">L-aminopeptidase/D-esterase-like protein</fullName>
    </submittedName>
</protein>
<evidence type="ECO:0000313" key="3">
    <source>
        <dbReference type="Proteomes" id="UP000582090"/>
    </source>
</evidence>
<name>A0A7W6GBN7_9HYPH</name>
<organism evidence="2 3">
    <name type="scientific">Rhizobium metallidurans</name>
    <dbReference type="NCBI Taxonomy" id="1265931"/>
    <lineage>
        <taxon>Bacteria</taxon>
        <taxon>Pseudomonadati</taxon>
        <taxon>Pseudomonadota</taxon>
        <taxon>Alphaproteobacteria</taxon>
        <taxon>Hyphomicrobiales</taxon>
        <taxon>Rhizobiaceae</taxon>
        <taxon>Rhizobium/Agrobacterium group</taxon>
        <taxon>Rhizobium</taxon>
    </lineage>
</organism>
<evidence type="ECO:0000256" key="1">
    <source>
        <dbReference type="ARBA" id="ARBA00007068"/>
    </source>
</evidence>
<dbReference type="InterPro" id="IPR005321">
    <property type="entry name" value="Peptidase_S58_DmpA"/>
</dbReference>
<dbReference type="InterPro" id="IPR016117">
    <property type="entry name" value="ArgJ-like_dom_sf"/>
</dbReference>
<comment type="caution">
    <text evidence="2">The sequence shown here is derived from an EMBL/GenBank/DDBJ whole genome shotgun (WGS) entry which is preliminary data.</text>
</comment>
<dbReference type="SUPFAM" id="SSF56266">
    <property type="entry name" value="DmpA/ArgJ-like"/>
    <property type="match status" value="1"/>
</dbReference>
<dbReference type="Proteomes" id="UP000582090">
    <property type="component" value="Unassembled WGS sequence"/>
</dbReference>
<evidence type="ECO:0000313" key="2">
    <source>
        <dbReference type="EMBL" id="MBB3965170.1"/>
    </source>
</evidence>
<dbReference type="PANTHER" id="PTHR36512:SF3">
    <property type="entry name" value="BLR5678 PROTEIN"/>
    <property type="match status" value="1"/>
</dbReference>
<dbReference type="EMBL" id="JACIDW010000008">
    <property type="protein sequence ID" value="MBB3965170.1"/>
    <property type="molecule type" value="Genomic_DNA"/>
</dbReference>
<dbReference type="RefSeq" id="WP_183900755.1">
    <property type="nucleotide sequence ID" value="NZ_JACIDW010000008.1"/>
</dbReference>
<accession>A0A7W6GBN7</accession>
<dbReference type="CDD" id="cd02252">
    <property type="entry name" value="nylC_like"/>
    <property type="match status" value="1"/>
</dbReference>
<keyword evidence="2" id="KW-0645">Protease</keyword>
<gene>
    <name evidence="2" type="ORF">GGQ67_002838</name>
</gene>
<dbReference type="Pfam" id="PF03576">
    <property type="entry name" value="Peptidase_S58"/>
    <property type="match status" value="1"/>
</dbReference>
<dbReference type="AlphaFoldDB" id="A0A7W6GBN7"/>
<dbReference type="Gene3D" id="3.60.70.12">
    <property type="entry name" value="L-amino peptidase D-ALA esterase/amidase"/>
    <property type="match status" value="1"/>
</dbReference>
<keyword evidence="3" id="KW-1185">Reference proteome</keyword>
<comment type="similarity">
    <text evidence="1">Belongs to the peptidase S58 family.</text>
</comment>
<sequence>MLNLLTDIEGLSVGHATDLGLGSGVTAIVFDKPAVASGVVLGGAPGGRDTALLDPAMTVTEVDAFVLSGGSAFGLDAAGGVQAGLRAMGRGFPVGNQRVPIVPQAILMDLLNGGDKDWGLQSPYRDLGYEAFRAAAKGYFPLGTVGAGTGATTATVKGGLGSASARSSAGHTIAAIVAVNALGSATVGEGPHFWSAPFEQDEEFGGLGLPEMIDARDTAMRLKGMNTTATTIGAIVTDAVLTKAQAHRLAVMGHDGFARALLPAHLPLDGDTIFSAATGARPLGGLPEFLELCHLATLVMARAIARGVYGATALAVEGAQPAWRDRYADRL</sequence>